<evidence type="ECO:0008006" key="3">
    <source>
        <dbReference type="Google" id="ProtNLM"/>
    </source>
</evidence>
<feature type="compositionally biased region" description="Basic residues" evidence="1">
    <location>
        <begin position="266"/>
        <end position="293"/>
    </location>
</feature>
<evidence type="ECO:0000256" key="1">
    <source>
        <dbReference type="SAM" id="MobiDB-lite"/>
    </source>
</evidence>
<reference evidence="2" key="1">
    <citation type="journal article" date="2012" name="Nature">
        <title>The oyster genome reveals stress adaptation and complexity of shell formation.</title>
        <authorList>
            <person name="Zhang G."/>
            <person name="Fang X."/>
            <person name="Guo X."/>
            <person name="Li L."/>
            <person name="Luo R."/>
            <person name="Xu F."/>
            <person name="Yang P."/>
            <person name="Zhang L."/>
            <person name="Wang X."/>
            <person name="Qi H."/>
            <person name="Xiong Z."/>
            <person name="Que H."/>
            <person name="Xie Y."/>
            <person name="Holland P.W."/>
            <person name="Paps J."/>
            <person name="Zhu Y."/>
            <person name="Wu F."/>
            <person name="Chen Y."/>
            <person name="Wang J."/>
            <person name="Peng C."/>
            <person name="Meng J."/>
            <person name="Yang L."/>
            <person name="Liu J."/>
            <person name="Wen B."/>
            <person name="Zhang N."/>
            <person name="Huang Z."/>
            <person name="Zhu Q."/>
            <person name="Feng Y."/>
            <person name="Mount A."/>
            <person name="Hedgecock D."/>
            <person name="Xu Z."/>
            <person name="Liu Y."/>
            <person name="Domazet-Loso T."/>
            <person name="Du Y."/>
            <person name="Sun X."/>
            <person name="Zhang S."/>
            <person name="Liu B."/>
            <person name="Cheng P."/>
            <person name="Jiang X."/>
            <person name="Li J."/>
            <person name="Fan D."/>
            <person name="Wang W."/>
            <person name="Fu W."/>
            <person name="Wang T."/>
            <person name="Wang B."/>
            <person name="Zhang J."/>
            <person name="Peng Z."/>
            <person name="Li Y."/>
            <person name="Li N."/>
            <person name="Wang J."/>
            <person name="Chen M."/>
            <person name="He Y."/>
            <person name="Tan F."/>
            <person name="Song X."/>
            <person name="Zheng Q."/>
            <person name="Huang R."/>
            <person name="Yang H."/>
            <person name="Du X."/>
            <person name="Chen L."/>
            <person name="Yang M."/>
            <person name="Gaffney P.M."/>
            <person name="Wang S."/>
            <person name="Luo L."/>
            <person name="She Z."/>
            <person name="Ming Y."/>
            <person name="Huang W."/>
            <person name="Zhang S."/>
            <person name="Huang B."/>
            <person name="Zhang Y."/>
            <person name="Qu T."/>
            <person name="Ni P."/>
            <person name="Miao G."/>
            <person name="Wang J."/>
            <person name="Wang Q."/>
            <person name="Steinberg C.E."/>
            <person name="Wang H."/>
            <person name="Li N."/>
            <person name="Qian L."/>
            <person name="Zhang G."/>
            <person name="Li Y."/>
            <person name="Yang H."/>
            <person name="Liu X."/>
            <person name="Wang J."/>
            <person name="Yin Y."/>
            <person name="Wang J."/>
        </authorList>
    </citation>
    <scope>NUCLEOTIDE SEQUENCE [LARGE SCALE GENOMIC DNA]</scope>
    <source>
        <strain evidence="2">05x7-T-G4-1.051#20</strain>
    </source>
</reference>
<evidence type="ECO:0000313" key="2">
    <source>
        <dbReference type="EMBL" id="EKC37833.1"/>
    </source>
</evidence>
<proteinExistence type="predicted"/>
<accession>K1QVZ2</accession>
<feature type="region of interest" description="Disordered" evidence="1">
    <location>
        <begin position="255"/>
        <end position="293"/>
    </location>
</feature>
<dbReference type="HOGENOM" id="CLU_950755_0_0_1"/>
<dbReference type="Gene3D" id="1.10.30.10">
    <property type="entry name" value="High mobility group box domain"/>
    <property type="match status" value="2"/>
</dbReference>
<dbReference type="InParanoid" id="K1QVZ2"/>
<dbReference type="SUPFAM" id="SSF47095">
    <property type="entry name" value="HMG-box"/>
    <property type="match status" value="2"/>
</dbReference>
<dbReference type="InterPro" id="IPR036910">
    <property type="entry name" value="HMG_box_dom_sf"/>
</dbReference>
<organism evidence="2">
    <name type="scientific">Magallana gigas</name>
    <name type="common">Pacific oyster</name>
    <name type="synonym">Crassostrea gigas</name>
    <dbReference type="NCBI Taxonomy" id="29159"/>
    <lineage>
        <taxon>Eukaryota</taxon>
        <taxon>Metazoa</taxon>
        <taxon>Spiralia</taxon>
        <taxon>Lophotrochozoa</taxon>
        <taxon>Mollusca</taxon>
        <taxon>Bivalvia</taxon>
        <taxon>Autobranchia</taxon>
        <taxon>Pteriomorphia</taxon>
        <taxon>Ostreida</taxon>
        <taxon>Ostreoidea</taxon>
        <taxon>Ostreidae</taxon>
        <taxon>Magallana</taxon>
    </lineage>
</organism>
<sequence length="293" mass="33884">MANLGKMWNSLPENEANMYKFKAKELQEKYKVAKAEWEARLSPLQEEALLHQKEEHSEALKKRRLKKVFKETEKPERVKRVLAINLMDIEDVDVPEGGNQKEKFTRQVQRKTELWNALPENEKEALKEKAKLQNKNANVNYEKKLASWVQNMFDEHRMDIVTKPETKVALEQLGMPSRNKAALQLFMMSELGKEKGVTVGTAKTIFDKLSNAQRETFSHQAMEDKEKYQQEWQDWMGKMESKGLKSYAEALLGKSRAKHTAEKVGRKSTSKGKKKKGRGKKKSTKKSPKKSST</sequence>
<gene>
    <name evidence="2" type="ORF">CGI_10017656</name>
</gene>
<name>K1QVZ2_MAGGI</name>
<dbReference type="AlphaFoldDB" id="K1QVZ2"/>
<dbReference type="EMBL" id="JH818674">
    <property type="protein sequence ID" value="EKC37833.1"/>
    <property type="molecule type" value="Genomic_DNA"/>
</dbReference>
<protein>
    <recommendedName>
        <fullName evidence="3">Transcription factor A, mitochondrial</fullName>
    </recommendedName>
</protein>